<protein>
    <recommendedName>
        <fullName evidence="10">ABC transporter substrate-binding protein</fullName>
    </recommendedName>
</protein>
<gene>
    <name evidence="8" type="ORF">A7K91_10370</name>
</gene>
<dbReference type="Pfam" id="PF01547">
    <property type="entry name" value="SBP_bac_1"/>
    <property type="match status" value="1"/>
</dbReference>
<evidence type="ECO:0000313" key="9">
    <source>
        <dbReference type="Proteomes" id="UP000092024"/>
    </source>
</evidence>
<evidence type="ECO:0000256" key="2">
    <source>
        <dbReference type="ARBA" id="ARBA00022729"/>
    </source>
</evidence>
<keyword evidence="9" id="KW-1185">Reference proteome</keyword>
<evidence type="ECO:0000256" key="6">
    <source>
        <dbReference type="SAM" id="MobiDB-lite"/>
    </source>
</evidence>
<comment type="caution">
    <text evidence="8">The sequence shown here is derived from an EMBL/GenBank/DDBJ whole genome shotgun (WGS) entry which is preliminary data.</text>
</comment>
<dbReference type="STRING" id="1844972.A7K91_10370"/>
<evidence type="ECO:0000256" key="4">
    <source>
        <dbReference type="ARBA" id="ARBA00023139"/>
    </source>
</evidence>
<dbReference type="SUPFAM" id="SSF53850">
    <property type="entry name" value="Periplasmic binding protein-like II"/>
    <property type="match status" value="1"/>
</dbReference>
<evidence type="ECO:0000313" key="8">
    <source>
        <dbReference type="EMBL" id="OBR68213.1"/>
    </source>
</evidence>
<dbReference type="Proteomes" id="UP000092024">
    <property type="component" value="Unassembled WGS sequence"/>
</dbReference>
<sequence>MKGWFKASRQHLALLIASTMVIVSACSSGGGSETVNSNTGNEKPTATNTTSGGDSGQTEQEPLAIKLMYNFDGVEFPKEGNDVQKYIEQATNTKLTVSALPGSSYEERLPIMIASDDMPDAFPIPRRHQKLPYVVNAVQAGLFWEIGPYLEQFPNLSAINPVIYENIAYEGKTYGLPRERALARRAIQFRSDWLANVGMGTPKTIDDFYNMLVAFKNNDPDQNGQADTTGMTAKEVGLWFAPYFGAPNQWKIEDGKFIRDVQTEEFLNALKFEKKLYDEGLMNKDFAVIERPEWTGAAENGKAGVRIDVTGSTVGLDSVVKENLGEQAAFSMISILEGEYGKRINMEGGHNGFFLFPKSSIKTEEHLLRVLKFFDDLAGETISNLFVWGLEGVHYEMKDGKPVAIPDNKHGDDVGAPYGAPLGTLAPAINAMQGELSELGQLEQELNAENAEFGIVDPTLPLISETFLEQGAQLETILSDANIKFVMGSITEEQWRGEVERWLKSGGSKIAQEYEEAQSKLNK</sequence>
<evidence type="ECO:0008006" key="10">
    <source>
        <dbReference type="Google" id="ProtNLM"/>
    </source>
</evidence>
<organism evidence="8 9">
    <name type="scientific">Paenibacillus oryzae</name>
    <dbReference type="NCBI Taxonomy" id="1844972"/>
    <lineage>
        <taxon>Bacteria</taxon>
        <taxon>Bacillati</taxon>
        <taxon>Bacillota</taxon>
        <taxon>Bacilli</taxon>
        <taxon>Bacillales</taxon>
        <taxon>Paenibacillaceae</taxon>
        <taxon>Paenibacillus</taxon>
    </lineage>
</organism>
<feature type="compositionally biased region" description="Polar residues" evidence="6">
    <location>
        <begin position="33"/>
        <end position="58"/>
    </location>
</feature>
<dbReference type="AlphaFoldDB" id="A0A1A5YRL6"/>
<dbReference type="PROSITE" id="PS51257">
    <property type="entry name" value="PROKAR_LIPOPROTEIN"/>
    <property type="match status" value="1"/>
</dbReference>
<keyword evidence="2 7" id="KW-0732">Signal</keyword>
<evidence type="ECO:0000256" key="3">
    <source>
        <dbReference type="ARBA" id="ARBA00023136"/>
    </source>
</evidence>
<name>A0A1A5YRL6_9BACL</name>
<accession>A0A1A5YRL6</accession>
<keyword evidence="5" id="KW-0449">Lipoprotein</keyword>
<feature type="signal peptide" evidence="7">
    <location>
        <begin position="1"/>
        <end position="25"/>
    </location>
</feature>
<dbReference type="Gene3D" id="3.40.190.10">
    <property type="entry name" value="Periplasmic binding protein-like II"/>
    <property type="match status" value="2"/>
</dbReference>
<dbReference type="OrthoDB" id="9787283at2"/>
<evidence type="ECO:0000256" key="1">
    <source>
        <dbReference type="ARBA" id="ARBA00022475"/>
    </source>
</evidence>
<dbReference type="InterPro" id="IPR050490">
    <property type="entry name" value="Bact_solute-bd_prot1"/>
</dbReference>
<reference evidence="8 9" key="1">
    <citation type="submission" date="2016-05" db="EMBL/GenBank/DDBJ databases">
        <title>Paenibacillus oryzae. sp. nov., isolated from the rice root.</title>
        <authorList>
            <person name="Zhang J."/>
            <person name="Zhang X."/>
        </authorList>
    </citation>
    <scope>NUCLEOTIDE SEQUENCE [LARGE SCALE GENOMIC DNA]</scope>
    <source>
        <strain evidence="8 9">1DrF-4</strain>
    </source>
</reference>
<dbReference type="EMBL" id="LYPA01000028">
    <property type="protein sequence ID" value="OBR68213.1"/>
    <property type="molecule type" value="Genomic_DNA"/>
</dbReference>
<dbReference type="PANTHER" id="PTHR43649:SF33">
    <property type="entry name" value="POLYGALACTURONAN_RHAMNOGALACTURONAN-BINDING PROTEIN YTCQ"/>
    <property type="match status" value="1"/>
</dbReference>
<keyword evidence="1" id="KW-1003">Cell membrane</keyword>
<keyword evidence="4" id="KW-0564">Palmitate</keyword>
<keyword evidence="3" id="KW-0472">Membrane</keyword>
<feature type="chain" id="PRO_5008340540" description="ABC transporter substrate-binding protein" evidence="7">
    <location>
        <begin position="26"/>
        <end position="523"/>
    </location>
</feature>
<proteinExistence type="predicted"/>
<evidence type="ECO:0000256" key="7">
    <source>
        <dbReference type="SAM" id="SignalP"/>
    </source>
</evidence>
<dbReference type="PANTHER" id="PTHR43649">
    <property type="entry name" value="ARABINOSE-BINDING PROTEIN-RELATED"/>
    <property type="match status" value="1"/>
</dbReference>
<dbReference type="InterPro" id="IPR006059">
    <property type="entry name" value="SBP"/>
</dbReference>
<feature type="region of interest" description="Disordered" evidence="6">
    <location>
        <begin position="28"/>
        <end position="58"/>
    </location>
</feature>
<dbReference type="RefSeq" id="WP_068679570.1">
    <property type="nucleotide sequence ID" value="NZ_LYPA01000028.1"/>
</dbReference>
<evidence type="ECO:0000256" key="5">
    <source>
        <dbReference type="ARBA" id="ARBA00023288"/>
    </source>
</evidence>
<dbReference type="CDD" id="cd13580">
    <property type="entry name" value="PBP2_AlgQ_like_1"/>
    <property type="match status" value="1"/>
</dbReference>